<gene>
    <name evidence="1" type="ORF">BJ508DRAFT_159273</name>
</gene>
<evidence type="ECO:0008006" key="3">
    <source>
        <dbReference type="Google" id="ProtNLM"/>
    </source>
</evidence>
<dbReference type="OrthoDB" id="435188at2759"/>
<proteinExistence type="predicted"/>
<dbReference type="AlphaFoldDB" id="A0A3N4IIS9"/>
<dbReference type="SUPFAM" id="SSF81383">
    <property type="entry name" value="F-box domain"/>
    <property type="match status" value="1"/>
</dbReference>
<dbReference type="EMBL" id="ML119651">
    <property type="protein sequence ID" value="RPA86045.1"/>
    <property type="molecule type" value="Genomic_DNA"/>
</dbReference>
<dbReference type="InterPro" id="IPR036047">
    <property type="entry name" value="F-box-like_dom_sf"/>
</dbReference>
<accession>A0A3N4IIS9</accession>
<name>A0A3N4IIS9_ASCIM</name>
<evidence type="ECO:0000313" key="1">
    <source>
        <dbReference type="EMBL" id="RPA86045.1"/>
    </source>
</evidence>
<evidence type="ECO:0000313" key="2">
    <source>
        <dbReference type="Proteomes" id="UP000275078"/>
    </source>
</evidence>
<keyword evidence="2" id="KW-1185">Reference proteome</keyword>
<dbReference type="Proteomes" id="UP000275078">
    <property type="component" value="Unassembled WGS sequence"/>
</dbReference>
<sequence>MSSMVPKPGAMVSSASPSRRIPHFLTLPTELRLEIYSHCTIFGLLNLTHTCRTLYLDINTCKRLLQSFAELSTGRAPTERNSRTHLILPADAGIPISIPMIAYYDRQHTPTSKRGGRLSGLAFSTFRHHKRPASDVREFNKVCGLGAREDLDKKGWWCCCLCREVKKSDDFKPMDFIDRRISHFCDDCWSGSYTNPSRRRQLELLGCPLCKSYKGYRITT</sequence>
<organism evidence="1 2">
    <name type="scientific">Ascobolus immersus RN42</name>
    <dbReference type="NCBI Taxonomy" id="1160509"/>
    <lineage>
        <taxon>Eukaryota</taxon>
        <taxon>Fungi</taxon>
        <taxon>Dikarya</taxon>
        <taxon>Ascomycota</taxon>
        <taxon>Pezizomycotina</taxon>
        <taxon>Pezizomycetes</taxon>
        <taxon>Pezizales</taxon>
        <taxon>Ascobolaceae</taxon>
        <taxon>Ascobolus</taxon>
    </lineage>
</organism>
<reference evidence="1 2" key="1">
    <citation type="journal article" date="2018" name="Nat. Ecol. Evol.">
        <title>Pezizomycetes genomes reveal the molecular basis of ectomycorrhizal truffle lifestyle.</title>
        <authorList>
            <person name="Murat C."/>
            <person name="Payen T."/>
            <person name="Noel B."/>
            <person name="Kuo A."/>
            <person name="Morin E."/>
            <person name="Chen J."/>
            <person name="Kohler A."/>
            <person name="Krizsan K."/>
            <person name="Balestrini R."/>
            <person name="Da Silva C."/>
            <person name="Montanini B."/>
            <person name="Hainaut M."/>
            <person name="Levati E."/>
            <person name="Barry K.W."/>
            <person name="Belfiori B."/>
            <person name="Cichocki N."/>
            <person name="Clum A."/>
            <person name="Dockter R.B."/>
            <person name="Fauchery L."/>
            <person name="Guy J."/>
            <person name="Iotti M."/>
            <person name="Le Tacon F."/>
            <person name="Lindquist E.A."/>
            <person name="Lipzen A."/>
            <person name="Malagnac F."/>
            <person name="Mello A."/>
            <person name="Molinier V."/>
            <person name="Miyauchi S."/>
            <person name="Poulain J."/>
            <person name="Riccioni C."/>
            <person name="Rubini A."/>
            <person name="Sitrit Y."/>
            <person name="Splivallo R."/>
            <person name="Traeger S."/>
            <person name="Wang M."/>
            <person name="Zifcakova L."/>
            <person name="Wipf D."/>
            <person name="Zambonelli A."/>
            <person name="Paolocci F."/>
            <person name="Nowrousian M."/>
            <person name="Ottonello S."/>
            <person name="Baldrian P."/>
            <person name="Spatafora J.W."/>
            <person name="Henrissat B."/>
            <person name="Nagy L.G."/>
            <person name="Aury J.M."/>
            <person name="Wincker P."/>
            <person name="Grigoriev I.V."/>
            <person name="Bonfante P."/>
            <person name="Martin F.M."/>
        </authorList>
    </citation>
    <scope>NUCLEOTIDE SEQUENCE [LARGE SCALE GENOMIC DNA]</scope>
    <source>
        <strain evidence="1 2">RN42</strain>
    </source>
</reference>
<protein>
    <recommendedName>
        <fullName evidence="3">F-box domain-containing protein</fullName>
    </recommendedName>
</protein>